<comment type="similarity">
    <text evidence="2">Belongs to the virb1 family.</text>
</comment>
<evidence type="ECO:0000313" key="8">
    <source>
        <dbReference type="Proteomes" id="UP000248311"/>
    </source>
</evidence>
<dbReference type="InterPro" id="IPR023346">
    <property type="entry name" value="Lysozyme-like_dom_sf"/>
</dbReference>
<dbReference type="InterPro" id="IPR008939">
    <property type="entry name" value="Lytic_TGlycosylase_superhlx_U"/>
</dbReference>
<feature type="chain" id="PRO_5016253362" evidence="5">
    <location>
        <begin position="20"/>
        <end position="680"/>
    </location>
</feature>
<dbReference type="EMBL" id="QJTE01000002">
    <property type="protein sequence ID" value="PYE84897.1"/>
    <property type="molecule type" value="Genomic_DNA"/>
</dbReference>
<keyword evidence="3 5" id="KW-0732">Signal</keyword>
<gene>
    <name evidence="7" type="ORF">DFP88_102701</name>
</gene>
<name>A0A318SYI6_9RHOB</name>
<dbReference type="PROSITE" id="PS00922">
    <property type="entry name" value="TRANSGLYCOSYLASE"/>
    <property type="match status" value="1"/>
</dbReference>
<evidence type="ECO:0000313" key="7">
    <source>
        <dbReference type="EMBL" id="PYE84897.1"/>
    </source>
</evidence>
<dbReference type="RefSeq" id="WP_110813935.1">
    <property type="nucleotide sequence ID" value="NZ_QJTE01000002.1"/>
</dbReference>
<dbReference type="GO" id="GO:0004553">
    <property type="term" value="F:hydrolase activity, hydrolyzing O-glycosyl compounds"/>
    <property type="evidence" value="ECO:0007669"/>
    <property type="project" value="InterPro"/>
</dbReference>
<reference evidence="7 8" key="1">
    <citation type="submission" date="2018-06" db="EMBL/GenBank/DDBJ databases">
        <title>Genomic Encyclopedia of Type Strains, Phase III (KMG-III): the genomes of soil and plant-associated and newly described type strains.</title>
        <authorList>
            <person name="Whitman W."/>
        </authorList>
    </citation>
    <scope>NUCLEOTIDE SEQUENCE [LARGE SCALE GENOMIC DNA]</scope>
    <source>
        <strain evidence="7 8">CECT 9025</strain>
    </source>
</reference>
<comment type="similarity">
    <text evidence="1">Belongs to the transglycosylase Slt family.</text>
</comment>
<dbReference type="AlphaFoldDB" id="A0A318SYI6"/>
<dbReference type="Pfam" id="PF01464">
    <property type="entry name" value="SLT"/>
    <property type="match status" value="1"/>
</dbReference>
<proteinExistence type="inferred from homology"/>
<protein>
    <submittedName>
        <fullName evidence="7">Soluble lytic murein transglycosylase</fullName>
    </submittedName>
</protein>
<comment type="caution">
    <text evidence="7">The sequence shown here is derived from an EMBL/GenBank/DDBJ whole genome shotgun (WGS) entry which is preliminary data.</text>
</comment>
<dbReference type="GO" id="GO:0042597">
    <property type="term" value="C:periplasmic space"/>
    <property type="evidence" value="ECO:0007669"/>
    <property type="project" value="InterPro"/>
</dbReference>
<feature type="compositionally biased region" description="Low complexity" evidence="4">
    <location>
        <begin position="657"/>
        <end position="668"/>
    </location>
</feature>
<dbReference type="SUPFAM" id="SSF53955">
    <property type="entry name" value="Lysozyme-like"/>
    <property type="match status" value="1"/>
</dbReference>
<dbReference type="PANTHER" id="PTHR37423:SF2">
    <property type="entry name" value="MEMBRANE-BOUND LYTIC MUREIN TRANSGLYCOSYLASE C"/>
    <property type="match status" value="1"/>
</dbReference>
<evidence type="ECO:0000256" key="5">
    <source>
        <dbReference type="SAM" id="SignalP"/>
    </source>
</evidence>
<dbReference type="InterPro" id="IPR008258">
    <property type="entry name" value="Transglycosylase_SLT_dom_1"/>
</dbReference>
<dbReference type="InterPro" id="IPR000189">
    <property type="entry name" value="Transglyc_AS"/>
</dbReference>
<dbReference type="Gene3D" id="1.25.20.10">
    <property type="entry name" value="Bacterial muramidases"/>
    <property type="match status" value="1"/>
</dbReference>
<feature type="signal peptide" evidence="5">
    <location>
        <begin position="1"/>
        <end position="19"/>
    </location>
</feature>
<dbReference type="GO" id="GO:0000270">
    <property type="term" value="P:peptidoglycan metabolic process"/>
    <property type="evidence" value="ECO:0007669"/>
    <property type="project" value="InterPro"/>
</dbReference>
<evidence type="ECO:0000256" key="4">
    <source>
        <dbReference type="SAM" id="MobiDB-lite"/>
    </source>
</evidence>
<evidence type="ECO:0000256" key="3">
    <source>
        <dbReference type="ARBA" id="ARBA00022729"/>
    </source>
</evidence>
<sequence>MKAAVLALILTLSPGAALAQGHADVVAAMEAGSWDRAYALAAQGVQTDLVTWERLRAGDGDFAEYAAFLSDHADWPGLDAIRSEGERAIPGWADPAQVIAFFGNEDPLTGEGVAALAEALMDAGRFAEAESVLIQAWMSLGLDDDGFDALIGPYGAVLAPFHVARVDAMLWRWRVTDAGRLLDRLPEDQSLLAEARIALIRDAADVETRLAAVPEALREEPGLAYDRFNRFASRGDYTNAIAILGTRTASADGLGDPFRWASWRAALARWTMRDGRPQEAYDLASSHHLTSGSQWADLEWLSGYIALRHLNSPGIALQHFRALEADVESPISIARAGYWTGRALEALGQPDDAALAFARAAQQQTAFYGLLAAERLGLSLDPALTGQEAFPDWREAAFLADPRAQALRLSLQGGDRGAAVQFTVALAQDLDRTGLAQLGAMVAEEGEPFFALIVGKQGAARGITLPEFYFPLHGLKDMELPVEPALALSIARRESEFNPVIGSPVGALGLMQLMPGTAEEVSRGLGLAYSRGRLTSDWEYNATLGSRYLAGLEEEFGESPVMIAAGYNAGPSRPSQWMAQRGDPRRGQADIVDWIESIPFTETRNYVMRVTESIPVYRARLSGQAGPVRFTELLEGRPPFIRPVPRPASPVAAVAGVPTAAARSADPLPGAPRPEPRPPR</sequence>
<dbReference type="Proteomes" id="UP000248311">
    <property type="component" value="Unassembled WGS sequence"/>
</dbReference>
<organism evidence="7 8">
    <name type="scientific">Pseudoroseicyclus aestuarii</name>
    <dbReference type="NCBI Taxonomy" id="1795041"/>
    <lineage>
        <taxon>Bacteria</taxon>
        <taxon>Pseudomonadati</taxon>
        <taxon>Pseudomonadota</taxon>
        <taxon>Alphaproteobacteria</taxon>
        <taxon>Rhodobacterales</taxon>
        <taxon>Paracoccaceae</taxon>
        <taxon>Pseudoroseicyclus</taxon>
    </lineage>
</organism>
<feature type="region of interest" description="Disordered" evidence="4">
    <location>
        <begin position="657"/>
        <end position="680"/>
    </location>
</feature>
<accession>A0A318SYI6</accession>
<feature type="domain" description="Transglycosylase SLT" evidence="6">
    <location>
        <begin position="482"/>
        <end position="583"/>
    </location>
</feature>
<dbReference type="Gene3D" id="1.10.530.10">
    <property type="match status" value="1"/>
</dbReference>
<keyword evidence="8" id="KW-1185">Reference proteome</keyword>
<dbReference type="CDD" id="cd13401">
    <property type="entry name" value="Slt70-like"/>
    <property type="match status" value="1"/>
</dbReference>
<dbReference type="SUPFAM" id="SSF48435">
    <property type="entry name" value="Bacterial muramidases"/>
    <property type="match status" value="1"/>
</dbReference>
<evidence type="ECO:0000256" key="1">
    <source>
        <dbReference type="ARBA" id="ARBA00007734"/>
    </source>
</evidence>
<dbReference type="PANTHER" id="PTHR37423">
    <property type="entry name" value="SOLUBLE LYTIC MUREIN TRANSGLYCOSYLASE-RELATED"/>
    <property type="match status" value="1"/>
</dbReference>
<dbReference type="GO" id="GO:0016020">
    <property type="term" value="C:membrane"/>
    <property type="evidence" value="ECO:0007669"/>
    <property type="project" value="InterPro"/>
</dbReference>
<evidence type="ECO:0000259" key="6">
    <source>
        <dbReference type="Pfam" id="PF01464"/>
    </source>
</evidence>
<dbReference type="GO" id="GO:0008933">
    <property type="term" value="F:peptidoglycan lytic transglycosylase activity"/>
    <property type="evidence" value="ECO:0007669"/>
    <property type="project" value="InterPro"/>
</dbReference>
<evidence type="ECO:0000256" key="2">
    <source>
        <dbReference type="ARBA" id="ARBA00009387"/>
    </source>
</evidence>
<dbReference type="OrthoDB" id="9815002at2"/>